<feature type="domain" description="ATP synthase epsilon subunit C-terminal" evidence="12">
    <location>
        <begin position="79"/>
        <end position="124"/>
    </location>
</feature>
<evidence type="ECO:0000256" key="10">
    <source>
        <dbReference type="ARBA" id="ARBA00023310"/>
    </source>
</evidence>
<dbReference type="InterPro" id="IPR020546">
    <property type="entry name" value="ATP_synth_F1_dsu/esu_N"/>
</dbReference>
<dbReference type="GO" id="GO:0045259">
    <property type="term" value="C:proton-transporting ATP synthase complex"/>
    <property type="evidence" value="ECO:0007669"/>
    <property type="project" value="UniProtKB-KW"/>
</dbReference>
<dbReference type="InterPro" id="IPR036794">
    <property type="entry name" value="ATP_F1_dsu/esu_C_sf"/>
</dbReference>
<evidence type="ECO:0000256" key="6">
    <source>
        <dbReference type="ARBA" id="ARBA00022781"/>
    </source>
</evidence>
<gene>
    <name evidence="14" type="ORF">S01H1_39801</name>
</gene>
<keyword evidence="11" id="KW-0175">Coiled coil</keyword>
<dbReference type="Pfam" id="PF02823">
    <property type="entry name" value="ATP-synt_DE_N"/>
    <property type="match status" value="1"/>
</dbReference>
<keyword evidence="4" id="KW-0813">Transport</keyword>
<evidence type="ECO:0000256" key="2">
    <source>
        <dbReference type="ARBA" id="ARBA00004202"/>
    </source>
</evidence>
<comment type="caution">
    <text evidence="14">The sequence shown here is derived from an EMBL/GenBank/DDBJ whole genome shotgun (WGS) entry which is preliminary data.</text>
</comment>
<keyword evidence="8" id="KW-0472">Membrane</keyword>
<dbReference type="Gene3D" id="2.60.15.10">
    <property type="entry name" value="F0F1 ATP synthase delta/epsilon subunit, N-terminal"/>
    <property type="match status" value="1"/>
</dbReference>
<evidence type="ECO:0000256" key="9">
    <source>
        <dbReference type="ARBA" id="ARBA00023196"/>
    </source>
</evidence>
<evidence type="ECO:0000256" key="4">
    <source>
        <dbReference type="ARBA" id="ARBA00022448"/>
    </source>
</evidence>
<comment type="similarity">
    <text evidence="3">Belongs to the ATPase epsilon chain family.</text>
</comment>
<dbReference type="InterPro" id="IPR036771">
    <property type="entry name" value="ATPsynth_dsu/esu_N"/>
</dbReference>
<dbReference type="AlphaFoldDB" id="X0U6G3"/>
<keyword evidence="10" id="KW-0066">ATP synthesis</keyword>
<dbReference type="FunFam" id="1.20.5.440:FF:000001">
    <property type="entry name" value="ATP synthase epsilon chain"/>
    <property type="match status" value="1"/>
</dbReference>
<feature type="non-terminal residue" evidence="14">
    <location>
        <position position="1"/>
    </location>
</feature>
<evidence type="ECO:0000256" key="8">
    <source>
        <dbReference type="ARBA" id="ARBA00023136"/>
    </source>
</evidence>
<dbReference type="GO" id="GO:0046933">
    <property type="term" value="F:proton-transporting ATP synthase activity, rotational mechanism"/>
    <property type="evidence" value="ECO:0007669"/>
    <property type="project" value="InterPro"/>
</dbReference>
<dbReference type="GO" id="GO:0005886">
    <property type="term" value="C:plasma membrane"/>
    <property type="evidence" value="ECO:0007669"/>
    <property type="project" value="UniProtKB-SubCell"/>
</dbReference>
<sequence length="136" mass="14904">VTAERIVYSDENVDAVIAPGVEGQLEVLPRHTAFMTTLEPGELVLLKGGEEIGVVVSGGFLEVRENKVVILADAAERAEEIDMARAEEARRRAEERLVAGEGVVDVARAEAELRRALTRLRVAERRRRRPGAPRPG</sequence>
<keyword evidence="7" id="KW-0406">Ion transport</keyword>
<evidence type="ECO:0000313" key="14">
    <source>
        <dbReference type="EMBL" id="GAG01155.1"/>
    </source>
</evidence>
<reference evidence="14" key="1">
    <citation type="journal article" date="2014" name="Front. Microbiol.">
        <title>High frequency of phylogenetically diverse reductive dehalogenase-homologous genes in deep subseafloor sedimentary metagenomes.</title>
        <authorList>
            <person name="Kawai M."/>
            <person name="Futagami T."/>
            <person name="Toyoda A."/>
            <person name="Takaki Y."/>
            <person name="Nishi S."/>
            <person name="Hori S."/>
            <person name="Arai W."/>
            <person name="Tsubouchi T."/>
            <person name="Morono Y."/>
            <person name="Uchiyama I."/>
            <person name="Ito T."/>
            <person name="Fujiyama A."/>
            <person name="Inagaki F."/>
            <person name="Takami H."/>
        </authorList>
    </citation>
    <scope>NUCLEOTIDE SEQUENCE</scope>
    <source>
        <strain evidence="14">Expedition CK06-06</strain>
    </source>
</reference>
<protein>
    <recommendedName>
        <fullName evidence="15">ATP synthase F1 complex delta/epsilon subunit N-terminal domain-containing protein</fullName>
    </recommendedName>
</protein>
<dbReference type="EMBL" id="BARS01025155">
    <property type="protein sequence ID" value="GAG01155.1"/>
    <property type="molecule type" value="Genomic_DNA"/>
</dbReference>
<dbReference type="NCBIfam" id="NF009980">
    <property type="entry name" value="PRK13446.1"/>
    <property type="match status" value="1"/>
</dbReference>
<comment type="subcellular location">
    <subcellularLocation>
        <location evidence="2">Cell membrane</location>
        <topology evidence="2">Peripheral membrane protein</topology>
    </subcellularLocation>
</comment>
<dbReference type="Gene3D" id="1.20.5.440">
    <property type="entry name" value="ATP synthase delta/epsilon subunit, C-terminal domain"/>
    <property type="match status" value="1"/>
</dbReference>
<feature type="domain" description="ATP synthase F1 complex delta/epsilon subunit N-terminal" evidence="13">
    <location>
        <begin position="1"/>
        <end position="75"/>
    </location>
</feature>
<dbReference type="NCBIfam" id="TIGR01216">
    <property type="entry name" value="ATP_synt_epsi"/>
    <property type="match status" value="1"/>
</dbReference>
<accession>X0U6G3</accession>
<dbReference type="Pfam" id="PF00401">
    <property type="entry name" value="ATP-synt_DE"/>
    <property type="match status" value="1"/>
</dbReference>
<dbReference type="InterPro" id="IPR001469">
    <property type="entry name" value="ATP_synth_F1_dsu/esu"/>
</dbReference>
<dbReference type="SUPFAM" id="SSF46604">
    <property type="entry name" value="Epsilon subunit of F1F0-ATP synthase C-terminal domain"/>
    <property type="match status" value="1"/>
</dbReference>
<dbReference type="PANTHER" id="PTHR13822:SF10">
    <property type="entry name" value="ATP SYNTHASE EPSILON CHAIN, CHLOROPLASTIC"/>
    <property type="match status" value="1"/>
</dbReference>
<evidence type="ECO:0000256" key="1">
    <source>
        <dbReference type="ARBA" id="ARBA00003543"/>
    </source>
</evidence>
<evidence type="ECO:0000256" key="11">
    <source>
        <dbReference type="SAM" id="Coils"/>
    </source>
</evidence>
<keyword evidence="6" id="KW-0375">Hydrogen ion transport</keyword>
<dbReference type="CDD" id="cd12152">
    <property type="entry name" value="F1-ATPase_delta"/>
    <property type="match status" value="1"/>
</dbReference>
<dbReference type="SUPFAM" id="SSF51344">
    <property type="entry name" value="Epsilon subunit of F1F0-ATP synthase N-terminal domain"/>
    <property type="match status" value="1"/>
</dbReference>
<feature type="coiled-coil region" evidence="11">
    <location>
        <begin position="76"/>
        <end position="126"/>
    </location>
</feature>
<comment type="function">
    <text evidence="1">Produces ATP from ADP in the presence of a proton gradient across the membrane.</text>
</comment>
<dbReference type="InterPro" id="IPR020547">
    <property type="entry name" value="ATP_synth_F1_esu_C"/>
</dbReference>
<keyword evidence="5" id="KW-1003">Cell membrane</keyword>
<name>X0U6G3_9ZZZZ</name>
<evidence type="ECO:0008006" key="15">
    <source>
        <dbReference type="Google" id="ProtNLM"/>
    </source>
</evidence>
<keyword evidence="9" id="KW-0139">CF(1)</keyword>
<evidence type="ECO:0000259" key="12">
    <source>
        <dbReference type="Pfam" id="PF00401"/>
    </source>
</evidence>
<evidence type="ECO:0000256" key="7">
    <source>
        <dbReference type="ARBA" id="ARBA00023065"/>
    </source>
</evidence>
<organism evidence="14">
    <name type="scientific">marine sediment metagenome</name>
    <dbReference type="NCBI Taxonomy" id="412755"/>
    <lineage>
        <taxon>unclassified sequences</taxon>
        <taxon>metagenomes</taxon>
        <taxon>ecological metagenomes</taxon>
    </lineage>
</organism>
<evidence type="ECO:0000259" key="13">
    <source>
        <dbReference type="Pfam" id="PF02823"/>
    </source>
</evidence>
<evidence type="ECO:0000256" key="3">
    <source>
        <dbReference type="ARBA" id="ARBA00005712"/>
    </source>
</evidence>
<proteinExistence type="inferred from homology"/>
<dbReference type="PANTHER" id="PTHR13822">
    <property type="entry name" value="ATP SYNTHASE DELTA/EPSILON CHAIN"/>
    <property type="match status" value="1"/>
</dbReference>
<evidence type="ECO:0000256" key="5">
    <source>
        <dbReference type="ARBA" id="ARBA00022475"/>
    </source>
</evidence>
<dbReference type="HAMAP" id="MF_00530">
    <property type="entry name" value="ATP_synth_epsil_bac"/>
    <property type="match status" value="1"/>
</dbReference>